<proteinExistence type="predicted"/>
<feature type="compositionally biased region" description="Basic and acidic residues" evidence="1">
    <location>
        <begin position="10"/>
        <end position="20"/>
    </location>
</feature>
<feature type="region of interest" description="Disordered" evidence="1">
    <location>
        <begin position="203"/>
        <end position="222"/>
    </location>
</feature>
<evidence type="ECO:0000256" key="1">
    <source>
        <dbReference type="SAM" id="MobiDB-lite"/>
    </source>
</evidence>
<evidence type="ECO:0000313" key="4">
    <source>
        <dbReference type="Proteomes" id="UP000694546"/>
    </source>
</evidence>
<dbReference type="AlphaFoldDB" id="A0A8C5C148"/>
<feature type="compositionally biased region" description="Low complexity" evidence="1">
    <location>
        <begin position="335"/>
        <end position="353"/>
    </location>
</feature>
<dbReference type="GO" id="GO:0005634">
    <property type="term" value="C:nucleus"/>
    <property type="evidence" value="ECO:0007669"/>
    <property type="project" value="TreeGrafter"/>
</dbReference>
<accession>A0A8C5C148</accession>
<dbReference type="RefSeq" id="XP_030236283.1">
    <property type="nucleotide sequence ID" value="XM_030380423.1"/>
</dbReference>
<dbReference type="Proteomes" id="UP000694546">
    <property type="component" value="Chromosome 16"/>
</dbReference>
<gene>
    <name evidence="3" type="primary">sertad3</name>
</gene>
<dbReference type="RefSeq" id="XP_030236285.1">
    <property type="nucleotide sequence ID" value="XM_030380425.1"/>
</dbReference>
<dbReference type="GeneID" id="115560832"/>
<evidence type="ECO:0000259" key="2">
    <source>
        <dbReference type="PROSITE" id="PS51053"/>
    </source>
</evidence>
<reference evidence="3" key="2">
    <citation type="submission" date="2025-09" db="UniProtKB">
        <authorList>
            <consortium name="Ensembl"/>
        </authorList>
    </citation>
    <scope>IDENTIFICATION</scope>
</reference>
<reference evidence="3" key="1">
    <citation type="submission" date="2025-08" db="UniProtKB">
        <authorList>
            <consortium name="Ensembl"/>
        </authorList>
    </citation>
    <scope>IDENTIFICATION</scope>
</reference>
<dbReference type="CTD" id="29946"/>
<name>A0A8C5C148_GADMO</name>
<feature type="region of interest" description="Disordered" evidence="1">
    <location>
        <begin position="335"/>
        <end position="360"/>
    </location>
</feature>
<sequence>MILKGQKRKLPPEDPDHTEETTAELEGQRQLVLYISLNKYQHGQVLAEPSLRRSVLIANTLRQITLEAAMGKDGGSPTPCGAAAAVHTKEDGCTGMATPDRQFTVTVHNSHSAAASDFSSPPDPQFGVASSRHQADFQVSTPDVCIEGGSEDWESMSSDPDFSLSAAISSILTTLESSIDGNHGGSPAAPRTPLRSLENLAALEGDGASKQGVRGPSWGGWERAEESRATDSCVEVMRSSYLGDLALDDIFQDIDTSLLERELGVLGARGEGHPSGEELLRYLPSLSSTVPSFSSFSSSSSSSSSSPFLSINQNMWCLPSFSSFNPTTTPSGSPFFSSSSFPSSSFPSPSSSSYPGQGLARDGLELDHVMEVLVES</sequence>
<dbReference type="Ensembl" id="ENSGMOT00000060693.1">
    <property type="protein sequence ID" value="ENSGMOP00000054166.1"/>
    <property type="gene ID" value="ENSGMOG00000032660.1"/>
</dbReference>
<dbReference type="Pfam" id="PF06031">
    <property type="entry name" value="SERTA"/>
    <property type="match status" value="1"/>
</dbReference>
<dbReference type="GeneTree" id="ENSGT00940000168703"/>
<dbReference type="RefSeq" id="XP_030236284.1">
    <property type="nucleotide sequence ID" value="XM_030380424.1"/>
</dbReference>
<protein>
    <recommendedName>
        <fullName evidence="2">SERTA domain-containing protein</fullName>
    </recommendedName>
</protein>
<dbReference type="KEGG" id="gmh:115560832"/>
<dbReference type="OMA" id="EDWESMS"/>
<evidence type="ECO:0000313" key="3">
    <source>
        <dbReference type="Ensembl" id="ENSGMOP00000054166.1"/>
    </source>
</evidence>
<feature type="domain" description="SERTA" evidence="2">
    <location>
        <begin position="25"/>
        <end position="72"/>
    </location>
</feature>
<dbReference type="InterPro" id="IPR009263">
    <property type="entry name" value="SERTA_dom"/>
</dbReference>
<dbReference type="PANTHER" id="PTHR16277">
    <property type="entry name" value="CELL DIVISION CYCLE ASSOCIATED PROTEIN 4/SERTA DOMAIN-CONTAINING PROTEIN 2"/>
    <property type="match status" value="1"/>
</dbReference>
<dbReference type="PROSITE" id="PS51053">
    <property type="entry name" value="SERTA"/>
    <property type="match status" value="1"/>
</dbReference>
<dbReference type="InterPro" id="IPR052262">
    <property type="entry name" value="E2F-SERTA_domain_protein"/>
</dbReference>
<feature type="region of interest" description="Disordered" evidence="1">
    <location>
        <begin position="1"/>
        <end position="24"/>
    </location>
</feature>
<dbReference type="OrthoDB" id="8735401at2759"/>
<keyword evidence="4" id="KW-1185">Reference proteome</keyword>
<dbReference type="PANTHER" id="PTHR16277:SF13">
    <property type="entry name" value="SERTA DOMAIN-CONTAINING PROTEIN 3"/>
    <property type="match status" value="1"/>
</dbReference>
<organism evidence="3 4">
    <name type="scientific">Gadus morhua</name>
    <name type="common">Atlantic cod</name>
    <dbReference type="NCBI Taxonomy" id="8049"/>
    <lineage>
        <taxon>Eukaryota</taxon>
        <taxon>Metazoa</taxon>
        <taxon>Chordata</taxon>
        <taxon>Craniata</taxon>
        <taxon>Vertebrata</taxon>
        <taxon>Euteleostomi</taxon>
        <taxon>Actinopterygii</taxon>
        <taxon>Neopterygii</taxon>
        <taxon>Teleostei</taxon>
        <taxon>Neoteleostei</taxon>
        <taxon>Acanthomorphata</taxon>
        <taxon>Zeiogadaria</taxon>
        <taxon>Gadariae</taxon>
        <taxon>Gadiformes</taxon>
        <taxon>Gadoidei</taxon>
        <taxon>Gadidae</taxon>
        <taxon>Gadus</taxon>
    </lineage>
</organism>